<organism evidence="1 2">
    <name type="scientific">Burkholderia territorii</name>
    <dbReference type="NCBI Taxonomy" id="1503055"/>
    <lineage>
        <taxon>Bacteria</taxon>
        <taxon>Pseudomonadati</taxon>
        <taxon>Pseudomonadota</taxon>
        <taxon>Betaproteobacteria</taxon>
        <taxon>Burkholderiales</taxon>
        <taxon>Burkholderiaceae</taxon>
        <taxon>Burkholderia</taxon>
        <taxon>Burkholderia cepacia complex</taxon>
    </lineage>
</organism>
<dbReference type="GO" id="GO:0035438">
    <property type="term" value="F:cyclic-di-GMP binding"/>
    <property type="evidence" value="ECO:0007669"/>
    <property type="project" value="InterPro"/>
</dbReference>
<evidence type="ECO:0000313" key="1">
    <source>
        <dbReference type="EMBL" id="KAB0645099.1"/>
    </source>
</evidence>
<evidence type="ECO:0000313" key="2">
    <source>
        <dbReference type="Proteomes" id="UP000473571"/>
    </source>
</evidence>
<dbReference type="Proteomes" id="UP000473571">
    <property type="component" value="Unassembled WGS sequence"/>
</dbReference>
<dbReference type="RefSeq" id="WP_282960223.1">
    <property type="nucleotide sequence ID" value="NZ_VZOL01000979.1"/>
</dbReference>
<accession>A0A6L3N7X2</accession>
<name>A0A6L3N7X2_9BURK</name>
<dbReference type="Pfam" id="PF10995">
    <property type="entry name" value="CBP_BcsE"/>
    <property type="match status" value="1"/>
</dbReference>
<gene>
    <name evidence="1" type="ORF">F7R13_32505</name>
</gene>
<reference evidence="1 2" key="1">
    <citation type="submission" date="2019-09" db="EMBL/GenBank/DDBJ databases">
        <title>Draft genome sequences of 48 bacterial type strains from the CCUG.</title>
        <authorList>
            <person name="Tunovic T."/>
            <person name="Pineiro-Iglesias B."/>
            <person name="Unosson C."/>
            <person name="Inganas E."/>
            <person name="Ohlen M."/>
            <person name="Cardew S."/>
            <person name="Jensie-Markopoulos S."/>
            <person name="Salva-Serra F."/>
            <person name="Jaen-Luchoro D."/>
            <person name="Karlsson R."/>
            <person name="Svensson-Stadler L."/>
            <person name="Chun J."/>
            <person name="Moore E."/>
        </authorList>
    </citation>
    <scope>NUCLEOTIDE SEQUENCE [LARGE SCALE GENOMIC DNA]</scope>
    <source>
        <strain evidence="1 2">CCUG 65687</strain>
    </source>
</reference>
<dbReference type="EMBL" id="VZOL01000979">
    <property type="protein sequence ID" value="KAB0645099.1"/>
    <property type="molecule type" value="Genomic_DNA"/>
</dbReference>
<dbReference type="AlphaFoldDB" id="A0A6L3N7X2"/>
<protein>
    <submittedName>
        <fullName evidence="1">Cellulose biosynthesis protein BcsE</fullName>
    </submittedName>
</protein>
<dbReference type="InterPro" id="IPR017745">
    <property type="entry name" value="BcsE"/>
</dbReference>
<comment type="caution">
    <text evidence="1">The sequence shown here is derived from an EMBL/GenBank/DDBJ whole genome shotgun (WGS) entry which is preliminary data.</text>
</comment>
<feature type="non-terminal residue" evidence="1">
    <location>
        <position position="80"/>
    </location>
</feature>
<proteinExistence type="predicted"/>
<sequence>MNTEIDATRPALGAAGLLGRLRALLRTGPAGGRAGVLSRLAIDGLPDTWTQLEAGGLYAIYAAAGTPACDALVWESARQS</sequence>